<keyword evidence="4" id="KW-1185">Reference proteome</keyword>
<dbReference type="Pfam" id="PF07995">
    <property type="entry name" value="GSDH"/>
    <property type="match status" value="1"/>
</dbReference>
<dbReference type="InterPro" id="IPR011042">
    <property type="entry name" value="6-blade_b-propeller_TolB-like"/>
</dbReference>
<organism evidence="3 4">
    <name type="scientific">Dyadobacter endophyticus</name>
    <dbReference type="NCBI Taxonomy" id="1749036"/>
    <lineage>
        <taxon>Bacteria</taxon>
        <taxon>Pseudomonadati</taxon>
        <taxon>Bacteroidota</taxon>
        <taxon>Cytophagia</taxon>
        <taxon>Cytophagales</taxon>
        <taxon>Spirosomataceae</taxon>
        <taxon>Dyadobacter</taxon>
    </lineage>
</organism>
<dbReference type="InterPro" id="IPR012938">
    <property type="entry name" value="Glc/Sorbosone_DH"/>
</dbReference>
<dbReference type="Proteomes" id="UP000600214">
    <property type="component" value="Unassembled WGS sequence"/>
</dbReference>
<feature type="signal peptide" evidence="1">
    <location>
        <begin position="1"/>
        <end position="28"/>
    </location>
</feature>
<evidence type="ECO:0000313" key="3">
    <source>
        <dbReference type="EMBL" id="GGH53323.1"/>
    </source>
</evidence>
<reference evidence="4" key="1">
    <citation type="journal article" date="2019" name="Int. J. Syst. Evol. Microbiol.">
        <title>The Global Catalogue of Microorganisms (GCM) 10K type strain sequencing project: providing services to taxonomists for standard genome sequencing and annotation.</title>
        <authorList>
            <consortium name="The Broad Institute Genomics Platform"/>
            <consortium name="The Broad Institute Genome Sequencing Center for Infectious Disease"/>
            <person name="Wu L."/>
            <person name="Ma J."/>
        </authorList>
    </citation>
    <scope>NUCLEOTIDE SEQUENCE [LARGE SCALE GENOMIC DNA]</scope>
    <source>
        <strain evidence="4">CGMCC 1.15288</strain>
    </source>
</reference>
<proteinExistence type="predicted"/>
<dbReference type="PANTHER" id="PTHR19328">
    <property type="entry name" value="HEDGEHOG-INTERACTING PROTEIN"/>
    <property type="match status" value="1"/>
</dbReference>
<accession>A0ABQ1ZB41</accession>
<keyword evidence="1" id="KW-0732">Signal</keyword>
<protein>
    <recommendedName>
        <fullName evidence="2">Glucose/Sorbosone dehydrogenase domain-containing protein</fullName>
    </recommendedName>
</protein>
<evidence type="ECO:0000313" key="4">
    <source>
        <dbReference type="Proteomes" id="UP000600214"/>
    </source>
</evidence>
<dbReference type="EMBL" id="BMIA01000006">
    <property type="protein sequence ID" value="GGH53323.1"/>
    <property type="molecule type" value="Genomic_DNA"/>
</dbReference>
<evidence type="ECO:0000259" key="2">
    <source>
        <dbReference type="Pfam" id="PF07995"/>
    </source>
</evidence>
<gene>
    <name evidence="3" type="ORF">GCM10007423_58660</name>
</gene>
<comment type="caution">
    <text evidence="3">The sequence shown here is derived from an EMBL/GenBank/DDBJ whole genome shotgun (WGS) entry which is preliminary data.</text>
</comment>
<feature type="domain" description="Glucose/Sorbosone dehydrogenase" evidence="2">
    <location>
        <begin position="48"/>
        <end position="381"/>
    </location>
</feature>
<dbReference type="Gene3D" id="2.120.10.30">
    <property type="entry name" value="TolB, C-terminal domain"/>
    <property type="match status" value="1"/>
</dbReference>
<dbReference type="Gene3D" id="2.60.40.10">
    <property type="entry name" value="Immunoglobulins"/>
    <property type="match status" value="1"/>
</dbReference>
<dbReference type="InterPro" id="IPR011041">
    <property type="entry name" value="Quinoprot_gluc/sorb_DH_b-prop"/>
</dbReference>
<feature type="chain" id="PRO_5045709462" description="Glucose/Sorbosone dehydrogenase domain-containing protein" evidence="1">
    <location>
        <begin position="29"/>
        <end position="571"/>
    </location>
</feature>
<sequence length="571" mass="62248">MKHINHYKLLRGHILVFCFALTTLQVCAQVPDVSINPTAVISGLTSAMQLVHAGDNSNRIFIAERAGIITMYNPGALTTPIQYLNMNSGGTIVSQAGEGGLLSIAFHPDFSTNGFLYTYYTDTAGDLVVARYTSANPSGNVVLANTRFEILKIPHPVNTNHNGGEMHFGYEDGYLYLSTGDGGAGYDPNQNGQSTSSLLGKILRLDVNTPPGSGIPYIIPPSNPFGNEIFIRGLRNPFRWSFDRQNYGLWIGDVGQDTWEEVNHTTAGNASGTNFGWRCFEGNGYTPGIAINECPDSASFTKPVYTYRTRTARGSSVIGGVVYRGNNWPVMRGYYIGMDYSSGDIHKINSDGSSQQYQPSTTIGVRDIGEDESGEIFAVTATAVYRIEAEDPLPVTLVDFSGAPSAEGVKLIWQTSMEKDFKSFDIQYSSDARNFESIGSVEGANAQAGNRYSFTHTTLENGNLYYRLKMTDTDESFRYSGMITVNRGGETQSELFVRPSLISNNELSLLVEEPFQTVEVVSAGGQVILMEKIGGRSGPVNIPLGNTASGIYVVRMAGHDRVIQQKVLVLR</sequence>
<evidence type="ECO:0000256" key="1">
    <source>
        <dbReference type="SAM" id="SignalP"/>
    </source>
</evidence>
<dbReference type="RefSeq" id="WP_188938884.1">
    <property type="nucleotide sequence ID" value="NZ_BMIA01000006.1"/>
</dbReference>
<dbReference type="PANTHER" id="PTHR19328:SF75">
    <property type="entry name" value="ALDOSE SUGAR DEHYDROGENASE YLII"/>
    <property type="match status" value="1"/>
</dbReference>
<dbReference type="InterPro" id="IPR013783">
    <property type="entry name" value="Ig-like_fold"/>
</dbReference>
<name>A0ABQ1ZB41_9BACT</name>
<dbReference type="SUPFAM" id="SSF50952">
    <property type="entry name" value="Soluble quinoprotein glucose dehydrogenase"/>
    <property type="match status" value="1"/>
</dbReference>